<protein>
    <recommendedName>
        <fullName evidence="4">Tetratricopeptide repeat protein</fullName>
    </recommendedName>
</protein>
<dbReference type="AlphaFoldDB" id="A0A4R4RX46"/>
<name>A0A4R4RX46_9ACTN</name>
<dbReference type="OrthoDB" id="3211351at2"/>
<gene>
    <name evidence="2" type="ORF">E1212_02575</name>
</gene>
<dbReference type="SUPFAM" id="SSF48452">
    <property type="entry name" value="TPR-like"/>
    <property type="match status" value="1"/>
</dbReference>
<evidence type="ECO:0000256" key="1">
    <source>
        <dbReference type="SAM" id="MobiDB-lite"/>
    </source>
</evidence>
<sequence>MTRPPLTDRQIDRAEAASSGDPAGLARQFEDWAADPQPGDVDDTGTLLVRASEAWVRAGEHERAVDAARRAVDTGHEVPPNTRCFLVDALLAAGRVEEADALAGELRRVRGGDTFVLLFLGESYEERAHSAKAHRWFTMGLTAAERHGDPAGAVPSLLAARFRVRRDLELPYDALDEEYADTVVEELEEDGVDVAAEAAALMQEDGSNPDAFFRP</sequence>
<evidence type="ECO:0000313" key="2">
    <source>
        <dbReference type="EMBL" id="TDC54346.1"/>
    </source>
</evidence>
<comment type="caution">
    <text evidence="2">The sequence shown here is derived from an EMBL/GenBank/DDBJ whole genome shotgun (WGS) entry which is preliminary data.</text>
</comment>
<dbReference type="RefSeq" id="WP_131978675.1">
    <property type="nucleotide sequence ID" value="NZ_SMKL01000004.1"/>
</dbReference>
<dbReference type="Gene3D" id="1.25.40.10">
    <property type="entry name" value="Tetratricopeptide repeat domain"/>
    <property type="match status" value="1"/>
</dbReference>
<feature type="region of interest" description="Disordered" evidence="1">
    <location>
        <begin position="1"/>
        <end position="24"/>
    </location>
</feature>
<keyword evidence="3" id="KW-1185">Reference proteome</keyword>
<dbReference type="Proteomes" id="UP000295621">
    <property type="component" value="Unassembled WGS sequence"/>
</dbReference>
<proteinExistence type="predicted"/>
<organism evidence="2 3">
    <name type="scientific">Jiangella ureilytica</name>
    <dbReference type="NCBI Taxonomy" id="2530374"/>
    <lineage>
        <taxon>Bacteria</taxon>
        <taxon>Bacillati</taxon>
        <taxon>Actinomycetota</taxon>
        <taxon>Actinomycetes</taxon>
        <taxon>Jiangellales</taxon>
        <taxon>Jiangellaceae</taxon>
        <taxon>Jiangella</taxon>
    </lineage>
</organism>
<dbReference type="EMBL" id="SMKL01000004">
    <property type="protein sequence ID" value="TDC54346.1"/>
    <property type="molecule type" value="Genomic_DNA"/>
</dbReference>
<accession>A0A4R4RX46</accession>
<evidence type="ECO:0008006" key="4">
    <source>
        <dbReference type="Google" id="ProtNLM"/>
    </source>
</evidence>
<evidence type="ECO:0000313" key="3">
    <source>
        <dbReference type="Proteomes" id="UP000295621"/>
    </source>
</evidence>
<dbReference type="InterPro" id="IPR011990">
    <property type="entry name" value="TPR-like_helical_dom_sf"/>
</dbReference>
<reference evidence="2 3" key="1">
    <citation type="submission" date="2019-02" db="EMBL/GenBank/DDBJ databases">
        <title>Draft genome sequences of novel Actinobacteria.</title>
        <authorList>
            <person name="Sahin N."/>
            <person name="Ay H."/>
            <person name="Saygin H."/>
        </authorList>
    </citation>
    <scope>NUCLEOTIDE SEQUENCE [LARGE SCALE GENOMIC DNA]</scope>
    <source>
        <strain evidence="2 3">KC603</strain>
    </source>
</reference>